<dbReference type="AlphaFoldDB" id="A0A2U2N917"/>
<protein>
    <submittedName>
        <fullName evidence="2">Uncharacterized protein</fullName>
    </submittedName>
</protein>
<accession>A0A2U2N917</accession>
<feature type="region of interest" description="Disordered" evidence="1">
    <location>
        <begin position="25"/>
        <end position="45"/>
    </location>
</feature>
<dbReference type="EMBL" id="QFFM01000012">
    <property type="protein sequence ID" value="PWG65656.1"/>
    <property type="molecule type" value="Genomic_DNA"/>
</dbReference>
<gene>
    <name evidence="2" type="ORF">DF196_06910</name>
</gene>
<keyword evidence="3" id="KW-1185">Reference proteome</keyword>
<reference evidence="2 3" key="1">
    <citation type="journal article" date="2018" name="Int. J. Syst. Evol. Microbiol.">
        <title>Bifidobacterium callitrichidarum sp. nov. from the faeces of the emperor tamarin (Saguinus imperator).</title>
        <authorList>
            <person name="Modesto M."/>
            <person name="Michelini S."/>
            <person name="Sansosti M.C."/>
            <person name="De Filippo C."/>
            <person name="Cavalieri D."/>
            <person name="Qvirist L."/>
            <person name="Andlid T."/>
            <person name="Spiezio C."/>
            <person name="Sandri C."/>
            <person name="Pascarelli S."/>
            <person name="Sgorbati B."/>
            <person name="Mattarelli P."/>
        </authorList>
    </citation>
    <scope>NUCLEOTIDE SEQUENCE [LARGE SCALE GENOMIC DNA]</scope>
    <source>
        <strain evidence="2 3">TRI 5</strain>
    </source>
</reference>
<proteinExistence type="predicted"/>
<comment type="caution">
    <text evidence="2">The sequence shown here is derived from an EMBL/GenBank/DDBJ whole genome shotgun (WGS) entry which is preliminary data.</text>
</comment>
<dbReference type="RefSeq" id="WP_109057125.1">
    <property type="nucleotide sequence ID" value="NZ_QFFM01000012.1"/>
</dbReference>
<sequence length="114" mass="12887">MPTPQNIDDTAVTDPIITLQTINHQDWQQAKDPARPEDSIPGMWGIPANQPDKLYHILEAVDLKGTFLHTACGQTMLGDNRPHNLIKNPPIDTQCLRCRIASMNSEYRRIRDGE</sequence>
<dbReference type="Proteomes" id="UP000245876">
    <property type="component" value="Unassembled WGS sequence"/>
</dbReference>
<organism evidence="2 3">
    <name type="scientific">Bifidobacterium callitrichidarum</name>
    <dbReference type="NCBI Taxonomy" id="2052941"/>
    <lineage>
        <taxon>Bacteria</taxon>
        <taxon>Bacillati</taxon>
        <taxon>Actinomycetota</taxon>
        <taxon>Actinomycetes</taxon>
        <taxon>Bifidobacteriales</taxon>
        <taxon>Bifidobacteriaceae</taxon>
        <taxon>Bifidobacterium</taxon>
    </lineage>
</organism>
<evidence type="ECO:0000256" key="1">
    <source>
        <dbReference type="SAM" id="MobiDB-lite"/>
    </source>
</evidence>
<evidence type="ECO:0000313" key="3">
    <source>
        <dbReference type="Proteomes" id="UP000245876"/>
    </source>
</evidence>
<name>A0A2U2N917_9BIFI</name>
<evidence type="ECO:0000313" key="2">
    <source>
        <dbReference type="EMBL" id="PWG65656.1"/>
    </source>
</evidence>